<comment type="caution">
    <text evidence="2">The sequence shown here is derived from an EMBL/GenBank/DDBJ whole genome shotgun (WGS) entry which is preliminary data.</text>
</comment>
<sequence length="153" mass="17110">MQLGRDFPTMHITDPLVIGDDRQCPLGGQYGNIGWFALQALITVLNMTVIMMNIIFIVICKRSGVIHKHMRVMLSMISFCLVVNAVAGLLYSVYFIYLGIVGFPREAQQNLWCSVVNTLMVPWDAATCVLMVGGRSRTPHCHEKSSNECCNLE</sequence>
<feature type="transmembrane region" description="Helical" evidence="1">
    <location>
        <begin position="35"/>
        <end position="60"/>
    </location>
</feature>
<keyword evidence="1" id="KW-1133">Transmembrane helix</keyword>
<protein>
    <submittedName>
        <fullName evidence="2">Uncharacterized protein</fullName>
    </submittedName>
</protein>
<evidence type="ECO:0000313" key="3">
    <source>
        <dbReference type="Proteomes" id="UP001196413"/>
    </source>
</evidence>
<keyword evidence="3" id="KW-1185">Reference proteome</keyword>
<name>A0AAD5MFH3_PARTN</name>
<organism evidence="2 3">
    <name type="scientific">Parelaphostrongylus tenuis</name>
    <name type="common">Meningeal worm</name>
    <dbReference type="NCBI Taxonomy" id="148309"/>
    <lineage>
        <taxon>Eukaryota</taxon>
        <taxon>Metazoa</taxon>
        <taxon>Ecdysozoa</taxon>
        <taxon>Nematoda</taxon>
        <taxon>Chromadorea</taxon>
        <taxon>Rhabditida</taxon>
        <taxon>Rhabditina</taxon>
        <taxon>Rhabditomorpha</taxon>
        <taxon>Strongyloidea</taxon>
        <taxon>Metastrongylidae</taxon>
        <taxon>Parelaphostrongylus</taxon>
    </lineage>
</organism>
<feature type="transmembrane region" description="Helical" evidence="1">
    <location>
        <begin position="72"/>
        <end position="97"/>
    </location>
</feature>
<dbReference type="EMBL" id="JAHQIW010000425">
    <property type="protein sequence ID" value="KAJ1348082.1"/>
    <property type="molecule type" value="Genomic_DNA"/>
</dbReference>
<keyword evidence="1" id="KW-0812">Transmembrane</keyword>
<accession>A0AAD5MFH3</accession>
<gene>
    <name evidence="2" type="ORF">KIN20_003304</name>
</gene>
<keyword evidence="1" id="KW-0472">Membrane</keyword>
<dbReference type="AlphaFoldDB" id="A0AAD5MFH3"/>
<reference evidence="2" key="1">
    <citation type="submission" date="2021-06" db="EMBL/GenBank/DDBJ databases">
        <title>Parelaphostrongylus tenuis whole genome reference sequence.</title>
        <authorList>
            <person name="Garwood T.J."/>
            <person name="Larsen P.A."/>
            <person name="Fountain-Jones N.M."/>
            <person name="Garbe J.R."/>
            <person name="Macchietto M.G."/>
            <person name="Kania S.A."/>
            <person name="Gerhold R.W."/>
            <person name="Richards J.E."/>
            <person name="Wolf T.M."/>
        </authorList>
    </citation>
    <scope>NUCLEOTIDE SEQUENCE</scope>
    <source>
        <strain evidence="2">MNPRO001-30</strain>
        <tissue evidence="2">Meninges</tissue>
    </source>
</reference>
<proteinExistence type="predicted"/>
<evidence type="ECO:0000256" key="1">
    <source>
        <dbReference type="SAM" id="Phobius"/>
    </source>
</evidence>
<dbReference type="Proteomes" id="UP001196413">
    <property type="component" value="Unassembled WGS sequence"/>
</dbReference>
<evidence type="ECO:0000313" key="2">
    <source>
        <dbReference type="EMBL" id="KAJ1348082.1"/>
    </source>
</evidence>